<name>A0A934MID9_9HYPH</name>
<dbReference type="Pfam" id="PF07378">
    <property type="entry name" value="FlbT"/>
    <property type="match status" value="1"/>
</dbReference>
<sequence>MKSSSRRAPKGEDTRQPGQRPMHLSLRAGERLFLNGAVFRVDRKVTLELLNDATFLLENHVLQVEDTHTPLRQLYFAVQAMLMDPQNAPASRALFQAMANDIRLALRSPELRTGVEEAVAQVEAEKPFRALKVLRNLFDTEAVLLGLAPEAERPRRTEPARPTSDTPLARDTQPNGAATPETNAQPASTPREPRRSNRNTTLQ</sequence>
<dbReference type="RefSeq" id="WP_198884567.1">
    <property type="nucleotide sequence ID" value="NZ_JAEKJA010000034.1"/>
</dbReference>
<evidence type="ECO:0000256" key="1">
    <source>
        <dbReference type="ARBA" id="ARBA00022491"/>
    </source>
</evidence>
<keyword evidence="2" id="KW-1005">Bacterial flagellum biogenesis</keyword>
<keyword evidence="1" id="KW-0678">Repressor</keyword>
<dbReference type="InterPro" id="IPR009967">
    <property type="entry name" value="Flagellum_FlbT"/>
</dbReference>
<feature type="region of interest" description="Disordered" evidence="4">
    <location>
        <begin position="149"/>
        <end position="203"/>
    </location>
</feature>
<feature type="compositionally biased region" description="Basic and acidic residues" evidence="4">
    <location>
        <begin position="150"/>
        <end position="159"/>
    </location>
</feature>
<evidence type="ECO:0000313" key="5">
    <source>
        <dbReference type="EMBL" id="MBJ3778663.1"/>
    </source>
</evidence>
<evidence type="ECO:0000256" key="3">
    <source>
        <dbReference type="ARBA" id="ARBA00022884"/>
    </source>
</evidence>
<comment type="caution">
    <text evidence="5">The sequence shown here is derived from an EMBL/GenBank/DDBJ whole genome shotgun (WGS) entry which is preliminary data.</text>
</comment>
<accession>A0A934MID9</accession>
<keyword evidence="5" id="KW-0282">Flagellum</keyword>
<feature type="compositionally biased region" description="Polar residues" evidence="4">
    <location>
        <begin position="172"/>
        <end position="188"/>
    </location>
</feature>
<dbReference type="GO" id="GO:0044781">
    <property type="term" value="P:bacterial-type flagellum organization"/>
    <property type="evidence" value="ECO:0007669"/>
    <property type="project" value="UniProtKB-KW"/>
</dbReference>
<dbReference type="EMBL" id="JAEKJA010000034">
    <property type="protein sequence ID" value="MBJ3778663.1"/>
    <property type="molecule type" value="Genomic_DNA"/>
</dbReference>
<dbReference type="NCBIfam" id="NF001995">
    <property type="entry name" value="PRK00794.1-1"/>
    <property type="match status" value="1"/>
</dbReference>
<dbReference type="AlphaFoldDB" id="A0A934MID9"/>
<dbReference type="Proteomes" id="UP000609531">
    <property type="component" value="Unassembled WGS sequence"/>
</dbReference>
<keyword evidence="3" id="KW-0694">RNA-binding</keyword>
<gene>
    <name evidence="5" type="primary">flbT</name>
    <name evidence="5" type="ORF">JCR33_23385</name>
</gene>
<organism evidence="5 6">
    <name type="scientific">Acuticoccus mangrovi</name>
    <dbReference type="NCBI Taxonomy" id="2796142"/>
    <lineage>
        <taxon>Bacteria</taxon>
        <taxon>Pseudomonadati</taxon>
        <taxon>Pseudomonadota</taxon>
        <taxon>Alphaproteobacteria</taxon>
        <taxon>Hyphomicrobiales</taxon>
        <taxon>Amorphaceae</taxon>
        <taxon>Acuticoccus</taxon>
    </lineage>
</organism>
<evidence type="ECO:0000256" key="4">
    <source>
        <dbReference type="SAM" id="MobiDB-lite"/>
    </source>
</evidence>
<dbReference type="GO" id="GO:0006402">
    <property type="term" value="P:mRNA catabolic process"/>
    <property type="evidence" value="ECO:0007669"/>
    <property type="project" value="InterPro"/>
</dbReference>
<evidence type="ECO:0000256" key="2">
    <source>
        <dbReference type="ARBA" id="ARBA00022795"/>
    </source>
</evidence>
<evidence type="ECO:0000313" key="6">
    <source>
        <dbReference type="Proteomes" id="UP000609531"/>
    </source>
</evidence>
<protein>
    <submittedName>
        <fullName evidence="5">Flagellar biosynthesis repressor FlbT</fullName>
    </submittedName>
</protein>
<feature type="region of interest" description="Disordered" evidence="4">
    <location>
        <begin position="1"/>
        <end position="23"/>
    </location>
</feature>
<keyword evidence="6" id="KW-1185">Reference proteome</keyword>
<reference evidence="5" key="1">
    <citation type="submission" date="2020-12" db="EMBL/GenBank/DDBJ databases">
        <title>Bacterial taxonomy.</title>
        <authorList>
            <person name="Pan X."/>
        </authorList>
    </citation>
    <scope>NUCLEOTIDE SEQUENCE</scope>
    <source>
        <strain evidence="5">B2012</strain>
    </source>
</reference>
<dbReference type="GO" id="GO:0048027">
    <property type="term" value="F:mRNA 5'-UTR binding"/>
    <property type="evidence" value="ECO:0007669"/>
    <property type="project" value="InterPro"/>
</dbReference>
<keyword evidence="5" id="KW-0969">Cilium</keyword>
<keyword evidence="5" id="KW-0966">Cell projection</keyword>
<proteinExistence type="predicted"/>
<dbReference type="GO" id="GO:1902209">
    <property type="term" value="P:negative regulation of bacterial-type flagellum assembly"/>
    <property type="evidence" value="ECO:0007669"/>
    <property type="project" value="InterPro"/>
</dbReference>